<protein>
    <submittedName>
        <fullName evidence="1">Uncharacterized protein</fullName>
    </submittedName>
</protein>
<dbReference type="EMBL" id="CP039350">
    <property type="protein sequence ID" value="QCD98681.1"/>
    <property type="molecule type" value="Genomic_DNA"/>
</dbReference>
<evidence type="ECO:0000313" key="1">
    <source>
        <dbReference type="EMBL" id="QCD98681.1"/>
    </source>
</evidence>
<reference evidence="1 2" key="1">
    <citation type="submission" date="2019-04" db="EMBL/GenBank/DDBJ databases">
        <title>An improved genome assembly and genetic linkage map for asparagus bean, Vigna unguiculata ssp. sesquipedialis.</title>
        <authorList>
            <person name="Xia Q."/>
            <person name="Zhang R."/>
            <person name="Dong Y."/>
        </authorList>
    </citation>
    <scope>NUCLEOTIDE SEQUENCE [LARGE SCALE GENOMIC DNA]</scope>
    <source>
        <tissue evidence="1">Leaf</tissue>
    </source>
</reference>
<proteinExistence type="predicted"/>
<evidence type="ECO:0000313" key="2">
    <source>
        <dbReference type="Proteomes" id="UP000501690"/>
    </source>
</evidence>
<gene>
    <name evidence="1" type="ORF">DEO72_LG6g3403</name>
</gene>
<accession>A0A4D6MDZ9</accession>
<name>A0A4D6MDZ9_VIGUN</name>
<keyword evidence="2" id="KW-1185">Reference proteome</keyword>
<dbReference type="Proteomes" id="UP000501690">
    <property type="component" value="Linkage Group LG6"/>
</dbReference>
<organism evidence="1 2">
    <name type="scientific">Vigna unguiculata</name>
    <name type="common">Cowpea</name>
    <dbReference type="NCBI Taxonomy" id="3917"/>
    <lineage>
        <taxon>Eukaryota</taxon>
        <taxon>Viridiplantae</taxon>
        <taxon>Streptophyta</taxon>
        <taxon>Embryophyta</taxon>
        <taxon>Tracheophyta</taxon>
        <taxon>Spermatophyta</taxon>
        <taxon>Magnoliopsida</taxon>
        <taxon>eudicotyledons</taxon>
        <taxon>Gunneridae</taxon>
        <taxon>Pentapetalae</taxon>
        <taxon>rosids</taxon>
        <taxon>fabids</taxon>
        <taxon>Fabales</taxon>
        <taxon>Fabaceae</taxon>
        <taxon>Papilionoideae</taxon>
        <taxon>50 kb inversion clade</taxon>
        <taxon>NPAAA clade</taxon>
        <taxon>indigoferoid/millettioid clade</taxon>
        <taxon>Phaseoleae</taxon>
        <taxon>Vigna</taxon>
    </lineage>
</organism>
<dbReference type="AlphaFoldDB" id="A0A4D6MDZ9"/>
<dbReference type="OrthoDB" id="1902436at2759"/>
<sequence>MQFGLMGPEEPDENLISRGCITVQFSFHMSELSLMEYENERRVRRVNAGAFTLKTIRQINAPILAQICCVDKFKWPLTKDTVILRVTARTFVIALPGLLYALQFPGLCDRERLRILSYHFRESGHYRDLRKLKLGGYSQECNTPGMLEMLRPHFEPIAHEALLEVGHIPGISRFCMREQNSSFLRACRMSVMTKVIMESMRVKMMTTSLVDIHDPDPDPPEEEQLPTRACAAASTYTRLVDAAEYACLVCCGLGERLENVESPLRFASVDIGFKVWNLNEIGLLTFMSRFEADVKEEVEYVTAQEKWWNDMEKRVEGRGSARGRDVGNSSQG</sequence>
<dbReference type="Gramene" id="Vigun01g234250.1.v1.2">
    <property type="protein sequence ID" value="Vigun01g234250.1.v1.2"/>
    <property type="gene ID" value="Vigun01g234250.v1.2"/>
</dbReference>